<feature type="transmembrane region" description="Helical" evidence="2">
    <location>
        <begin position="125"/>
        <end position="144"/>
    </location>
</feature>
<evidence type="ECO:0000256" key="1">
    <source>
        <dbReference type="SAM" id="MobiDB-lite"/>
    </source>
</evidence>
<feature type="region of interest" description="Disordered" evidence="1">
    <location>
        <begin position="191"/>
        <end position="210"/>
    </location>
</feature>
<keyword evidence="2" id="KW-0472">Membrane</keyword>
<organism evidence="3 4">
    <name type="scientific">Cymbomonas tetramitiformis</name>
    <dbReference type="NCBI Taxonomy" id="36881"/>
    <lineage>
        <taxon>Eukaryota</taxon>
        <taxon>Viridiplantae</taxon>
        <taxon>Chlorophyta</taxon>
        <taxon>Pyramimonadophyceae</taxon>
        <taxon>Pyramimonadales</taxon>
        <taxon>Pyramimonadaceae</taxon>
        <taxon>Cymbomonas</taxon>
    </lineage>
</organism>
<name>A0AAE0FXE5_9CHLO</name>
<dbReference type="Proteomes" id="UP001190700">
    <property type="component" value="Unassembled WGS sequence"/>
</dbReference>
<keyword evidence="2" id="KW-1133">Transmembrane helix</keyword>
<proteinExistence type="predicted"/>
<sequence length="269" mass="29029">MWSGIFQEELSKEDSILMYECNAAKAYDDYTSVSDRNAIEGCVGAGCCREAAECDEAGSACHEAVQLALSNLQCCYLDQLRFNGFSVQMRHLEAIHKVALGQCGEGIMAAARCGGVARKLGGKMAVAWVASLLVVMLALLAWLWRWHRVAKRRHEQVVYCSMQTEAAGPTGRLSNASVGGKRYGMQSSAGTWTSWRADTPPKGKWATPRTAPDLNAAECARPQNAQDDGDQGAAPSPVSVDLMATLSLADDFGVVNHHDFGQGKKKKTP</sequence>
<keyword evidence="2" id="KW-0812">Transmembrane</keyword>
<dbReference type="EMBL" id="LGRX02012357">
    <property type="protein sequence ID" value="KAK3267522.1"/>
    <property type="molecule type" value="Genomic_DNA"/>
</dbReference>
<gene>
    <name evidence="3" type="ORF">CYMTET_23931</name>
</gene>
<dbReference type="AlphaFoldDB" id="A0AAE0FXE5"/>
<comment type="caution">
    <text evidence="3">The sequence shown here is derived from an EMBL/GenBank/DDBJ whole genome shotgun (WGS) entry which is preliminary data.</text>
</comment>
<evidence type="ECO:0000313" key="3">
    <source>
        <dbReference type="EMBL" id="KAK3267522.1"/>
    </source>
</evidence>
<reference evidence="3 4" key="1">
    <citation type="journal article" date="2015" name="Genome Biol. Evol.">
        <title>Comparative Genomics of a Bacterivorous Green Alga Reveals Evolutionary Causalities and Consequences of Phago-Mixotrophic Mode of Nutrition.</title>
        <authorList>
            <person name="Burns J.A."/>
            <person name="Paasch A."/>
            <person name="Narechania A."/>
            <person name="Kim E."/>
        </authorList>
    </citation>
    <scope>NUCLEOTIDE SEQUENCE [LARGE SCALE GENOMIC DNA]</scope>
    <source>
        <strain evidence="3 4">PLY_AMNH</strain>
    </source>
</reference>
<protein>
    <submittedName>
        <fullName evidence="3">Uncharacterized protein</fullName>
    </submittedName>
</protein>
<keyword evidence="4" id="KW-1185">Reference proteome</keyword>
<evidence type="ECO:0000313" key="4">
    <source>
        <dbReference type="Proteomes" id="UP001190700"/>
    </source>
</evidence>
<accession>A0AAE0FXE5</accession>
<evidence type="ECO:0000256" key="2">
    <source>
        <dbReference type="SAM" id="Phobius"/>
    </source>
</evidence>